<dbReference type="Pfam" id="PF13443">
    <property type="entry name" value="HTH_26"/>
    <property type="match status" value="1"/>
</dbReference>
<dbReference type="SUPFAM" id="SSF47413">
    <property type="entry name" value="lambda repressor-like DNA-binding domains"/>
    <property type="match status" value="1"/>
</dbReference>
<dbReference type="AlphaFoldDB" id="A0A4V2Q8B5"/>
<dbReference type="InterPro" id="IPR039418">
    <property type="entry name" value="LexA-like"/>
</dbReference>
<dbReference type="PANTHER" id="PTHR33516:SF2">
    <property type="entry name" value="LEXA REPRESSOR-RELATED"/>
    <property type="match status" value="1"/>
</dbReference>
<dbReference type="PROSITE" id="PS50943">
    <property type="entry name" value="HTH_CROC1"/>
    <property type="match status" value="1"/>
</dbReference>
<dbReference type="SUPFAM" id="SSF51306">
    <property type="entry name" value="LexA/Signal peptidase"/>
    <property type="match status" value="1"/>
</dbReference>
<dbReference type="GO" id="GO:0003677">
    <property type="term" value="F:DNA binding"/>
    <property type="evidence" value="ECO:0007669"/>
    <property type="project" value="InterPro"/>
</dbReference>
<dbReference type="Proteomes" id="UP000295063">
    <property type="component" value="Unassembled WGS sequence"/>
</dbReference>
<dbReference type="RefSeq" id="WP_243650588.1">
    <property type="nucleotide sequence ID" value="NZ_SLUI01000011.1"/>
</dbReference>
<dbReference type="EMBL" id="SLUI01000011">
    <property type="protein sequence ID" value="TCL35617.1"/>
    <property type="molecule type" value="Genomic_DNA"/>
</dbReference>
<keyword evidence="3" id="KW-1185">Reference proteome</keyword>
<proteinExistence type="predicted"/>
<evidence type="ECO:0000313" key="2">
    <source>
        <dbReference type="EMBL" id="TCL35617.1"/>
    </source>
</evidence>
<dbReference type="InterPro" id="IPR001387">
    <property type="entry name" value="Cro/C1-type_HTH"/>
</dbReference>
<feature type="domain" description="HTH cro/C1-type" evidence="1">
    <location>
        <begin position="14"/>
        <end position="68"/>
    </location>
</feature>
<dbReference type="Pfam" id="PF00717">
    <property type="entry name" value="Peptidase_S24"/>
    <property type="match status" value="1"/>
</dbReference>
<organism evidence="2 3">
    <name type="scientific">Anaerospora hongkongensis</name>
    <dbReference type="NCBI Taxonomy" id="244830"/>
    <lineage>
        <taxon>Bacteria</taxon>
        <taxon>Bacillati</taxon>
        <taxon>Bacillota</taxon>
        <taxon>Negativicutes</taxon>
        <taxon>Selenomonadales</taxon>
        <taxon>Sporomusaceae</taxon>
        <taxon>Anaerospora</taxon>
    </lineage>
</organism>
<protein>
    <submittedName>
        <fullName evidence="2">Repressor LexA</fullName>
    </submittedName>
</protein>
<dbReference type="InterPro" id="IPR036286">
    <property type="entry name" value="LexA/Signal_pep-like_sf"/>
</dbReference>
<dbReference type="InterPro" id="IPR015927">
    <property type="entry name" value="Peptidase_S24_S26A/B/C"/>
</dbReference>
<dbReference type="PANTHER" id="PTHR33516">
    <property type="entry name" value="LEXA REPRESSOR"/>
    <property type="match status" value="1"/>
</dbReference>
<dbReference type="Gene3D" id="1.10.260.40">
    <property type="entry name" value="lambda repressor-like DNA-binding domains"/>
    <property type="match status" value="1"/>
</dbReference>
<dbReference type="CDD" id="cd06529">
    <property type="entry name" value="S24_LexA-like"/>
    <property type="match status" value="1"/>
</dbReference>
<dbReference type="InterPro" id="IPR050077">
    <property type="entry name" value="LexA_repressor"/>
</dbReference>
<dbReference type="Gene3D" id="2.10.109.10">
    <property type="entry name" value="Umud Fragment, subunit A"/>
    <property type="match status" value="1"/>
</dbReference>
<name>A0A4V2Q8B5_9FIRM</name>
<reference evidence="2 3" key="1">
    <citation type="submission" date="2019-03" db="EMBL/GenBank/DDBJ databases">
        <title>Genomic Encyclopedia of Type Strains, Phase IV (KMG-IV): sequencing the most valuable type-strain genomes for metagenomic binning, comparative biology and taxonomic classification.</title>
        <authorList>
            <person name="Goeker M."/>
        </authorList>
    </citation>
    <scope>NUCLEOTIDE SEQUENCE [LARGE SCALE GENOMIC DNA]</scope>
    <source>
        <strain evidence="2 3">DSM 15969</strain>
    </source>
</reference>
<dbReference type="InterPro" id="IPR010982">
    <property type="entry name" value="Lambda_DNA-bd_dom_sf"/>
</dbReference>
<gene>
    <name evidence="2" type="ORF">EV210_11181</name>
</gene>
<evidence type="ECO:0000259" key="1">
    <source>
        <dbReference type="PROSITE" id="PS50943"/>
    </source>
</evidence>
<sequence length="216" mass="24624">MSGLGNKEIMSKNLKFYMDKYGKDRNDICTDLNFKYSTFTDWVNGNKYPRIDKIEMLANYFGIQKSDLIEERQPNNRLIDGEDSQTINLPIVGRVSCGNGSLAYEDIEGYEPTPKSWLNGGEYFYSRVIGDSMINARIQHGDLALIRRQPEVENGEIAAVTIGDMNDDRVYLKRVYKKNGTIVLQSENPAFPPIIYDPKHGDCRIVGKLKRIVITI</sequence>
<evidence type="ECO:0000313" key="3">
    <source>
        <dbReference type="Proteomes" id="UP000295063"/>
    </source>
</evidence>
<comment type="caution">
    <text evidence="2">The sequence shown here is derived from an EMBL/GenBank/DDBJ whole genome shotgun (WGS) entry which is preliminary data.</text>
</comment>
<accession>A0A4V2Q8B5</accession>